<dbReference type="AlphaFoldDB" id="A0A8T0HZL1"/>
<comment type="caution">
    <text evidence="1">The sequence shown here is derived from an EMBL/GenBank/DDBJ whole genome shotgun (WGS) entry which is preliminary data.</text>
</comment>
<sequence length="43" mass="4533">MRLVLGVDTVPAVASTIAEGVIGCRNLTGISFGNKKRRSRTST</sequence>
<organism evidence="1 2">
    <name type="scientific">Ceratodon purpureus</name>
    <name type="common">Fire moss</name>
    <name type="synonym">Dicranum purpureum</name>
    <dbReference type="NCBI Taxonomy" id="3225"/>
    <lineage>
        <taxon>Eukaryota</taxon>
        <taxon>Viridiplantae</taxon>
        <taxon>Streptophyta</taxon>
        <taxon>Embryophyta</taxon>
        <taxon>Bryophyta</taxon>
        <taxon>Bryophytina</taxon>
        <taxon>Bryopsida</taxon>
        <taxon>Dicranidae</taxon>
        <taxon>Pseudoditrichales</taxon>
        <taxon>Ditrichaceae</taxon>
        <taxon>Ceratodon</taxon>
    </lineage>
</organism>
<keyword evidence="2" id="KW-1185">Reference proteome</keyword>
<gene>
    <name evidence="1" type="ORF">KC19_5G035400</name>
</gene>
<protein>
    <submittedName>
        <fullName evidence="1">Uncharacterized protein</fullName>
    </submittedName>
</protein>
<name>A0A8T0HZL1_CERPU</name>
<evidence type="ECO:0000313" key="1">
    <source>
        <dbReference type="EMBL" id="KAG0575853.1"/>
    </source>
</evidence>
<proteinExistence type="predicted"/>
<evidence type="ECO:0000313" key="2">
    <source>
        <dbReference type="Proteomes" id="UP000822688"/>
    </source>
</evidence>
<dbReference type="Proteomes" id="UP000822688">
    <property type="component" value="Chromosome 5"/>
</dbReference>
<accession>A0A8T0HZL1</accession>
<dbReference type="EMBL" id="CM026425">
    <property type="protein sequence ID" value="KAG0575853.1"/>
    <property type="molecule type" value="Genomic_DNA"/>
</dbReference>
<reference evidence="1" key="1">
    <citation type="submission" date="2020-06" db="EMBL/GenBank/DDBJ databases">
        <title>WGS assembly of Ceratodon purpureus strain R40.</title>
        <authorList>
            <person name="Carey S.B."/>
            <person name="Jenkins J."/>
            <person name="Shu S."/>
            <person name="Lovell J.T."/>
            <person name="Sreedasyam A."/>
            <person name="Maumus F."/>
            <person name="Tiley G.P."/>
            <person name="Fernandez-Pozo N."/>
            <person name="Barry K."/>
            <person name="Chen C."/>
            <person name="Wang M."/>
            <person name="Lipzen A."/>
            <person name="Daum C."/>
            <person name="Saski C.A."/>
            <person name="Payton A.C."/>
            <person name="Mcbreen J.C."/>
            <person name="Conrad R.E."/>
            <person name="Kollar L.M."/>
            <person name="Olsson S."/>
            <person name="Huttunen S."/>
            <person name="Landis J.B."/>
            <person name="Wickett N.J."/>
            <person name="Johnson M.G."/>
            <person name="Rensing S.A."/>
            <person name="Grimwood J."/>
            <person name="Schmutz J."/>
            <person name="Mcdaniel S.F."/>
        </authorList>
    </citation>
    <scope>NUCLEOTIDE SEQUENCE</scope>
    <source>
        <strain evidence="1">R40</strain>
    </source>
</reference>